<evidence type="ECO:0000256" key="5">
    <source>
        <dbReference type="ARBA" id="ARBA00022692"/>
    </source>
</evidence>
<accession>A0A7X6MVV5</accession>
<dbReference type="PANTHER" id="PTHR34295:SF4">
    <property type="entry name" value="BIOTIN TRANSPORTER BIOY-RELATED"/>
    <property type="match status" value="1"/>
</dbReference>
<feature type="transmembrane region" description="Helical" evidence="9">
    <location>
        <begin position="56"/>
        <end position="73"/>
    </location>
</feature>
<dbReference type="PANTHER" id="PTHR34295">
    <property type="entry name" value="BIOTIN TRANSPORTER BIOY"/>
    <property type="match status" value="1"/>
</dbReference>
<dbReference type="InterPro" id="IPR003784">
    <property type="entry name" value="BioY"/>
</dbReference>
<name>A0A7X6MVV5_9STRE</name>
<sequence length="181" mass="18891">MTKSTSLQSLVLVAMSAAIIAVLSQLSINLGPIPLTLQTFAVGLIATLLKTKEASLSVLIYLLLGAIGLPVFAGGGSGFQALLGPASGFLWGFVIYAAVTSTLTSANSPLWRIFIANIVGDTFVFILGALVYAFHLKVSLADSFTAVVLPFLLADTIKIVLITVMAPLLAKALSTVDYFKA</sequence>
<keyword evidence="6 9" id="KW-1133">Transmembrane helix</keyword>
<keyword evidence="7 8" id="KW-0472">Membrane</keyword>
<organism evidence="10 11">
    <name type="scientific">Streptococcus ovuberis</name>
    <dbReference type="NCBI Taxonomy" id="1936207"/>
    <lineage>
        <taxon>Bacteria</taxon>
        <taxon>Bacillati</taxon>
        <taxon>Bacillota</taxon>
        <taxon>Bacilli</taxon>
        <taxon>Lactobacillales</taxon>
        <taxon>Streptococcaceae</taxon>
        <taxon>Streptococcus</taxon>
    </lineage>
</organism>
<protein>
    <recommendedName>
        <fullName evidence="8">Biotin transporter</fullName>
    </recommendedName>
</protein>
<evidence type="ECO:0000256" key="8">
    <source>
        <dbReference type="PIRNR" id="PIRNR016661"/>
    </source>
</evidence>
<gene>
    <name evidence="10" type="ORF">HF992_00345</name>
</gene>
<feature type="transmembrane region" description="Helical" evidence="9">
    <location>
        <begin position="111"/>
        <end position="135"/>
    </location>
</feature>
<dbReference type="PIRSF" id="PIRSF016661">
    <property type="entry name" value="BioY"/>
    <property type="match status" value="1"/>
</dbReference>
<evidence type="ECO:0000256" key="2">
    <source>
        <dbReference type="ARBA" id="ARBA00010692"/>
    </source>
</evidence>
<feature type="transmembrane region" description="Helical" evidence="9">
    <location>
        <begin position="32"/>
        <end position="49"/>
    </location>
</feature>
<dbReference type="GO" id="GO:0005886">
    <property type="term" value="C:plasma membrane"/>
    <property type="evidence" value="ECO:0007669"/>
    <property type="project" value="UniProtKB-SubCell"/>
</dbReference>
<feature type="transmembrane region" description="Helical" evidence="9">
    <location>
        <begin position="79"/>
        <end position="99"/>
    </location>
</feature>
<proteinExistence type="inferred from homology"/>
<evidence type="ECO:0000313" key="11">
    <source>
        <dbReference type="Proteomes" id="UP000522720"/>
    </source>
</evidence>
<comment type="caution">
    <text evidence="10">The sequence shown here is derived from an EMBL/GenBank/DDBJ whole genome shotgun (WGS) entry which is preliminary data.</text>
</comment>
<dbReference type="EMBL" id="JAAXPR010000001">
    <property type="protein sequence ID" value="NKZ19315.1"/>
    <property type="molecule type" value="Genomic_DNA"/>
</dbReference>
<evidence type="ECO:0000256" key="9">
    <source>
        <dbReference type="SAM" id="Phobius"/>
    </source>
</evidence>
<evidence type="ECO:0000256" key="1">
    <source>
        <dbReference type="ARBA" id="ARBA00004651"/>
    </source>
</evidence>
<dbReference type="GO" id="GO:0015225">
    <property type="term" value="F:biotin transmembrane transporter activity"/>
    <property type="evidence" value="ECO:0007669"/>
    <property type="project" value="UniProtKB-UniRule"/>
</dbReference>
<feature type="transmembrane region" description="Helical" evidence="9">
    <location>
        <begin position="147"/>
        <end position="170"/>
    </location>
</feature>
<dbReference type="RefSeq" id="WP_168548081.1">
    <property type="nucleotide sequence ID" value="NZ_JAAXPR010000001.1"/>
</dbReference>
<comment type="similarity">
    <text evidence="2 8">Belongs to the BioY family.</text>
</comment>
<dbReference type="Proteomes" id="UP000522720">
    <property type="component" value="Unassembled WGS sequence"/>
</dbReference>
<reference evidence="10 11" key="1">
    <citation type="submission" date="2020-04" db="EMBL/GenBank/DDBJ databases">
        <title>MicrobeNet Type strains.</title>
        <authorList>
            <person name="Nicholson A.C."/>
        </authorList>
    </citation>
    <scope>NUCLEOTIDE SEQUENCE [LARGE SCALE GENOMIC DNA]</scope>
    <source>
        <strain evidence="10 11">CCUG 69612</strain>
    </source>
</reference>
<evidence type="ECO:0000256" key="7">
    <source>
        <dbReference type="ARBA" id="ARBA00023136"/>
    </source>
</evidence>
<evidence type="ECO:0000256" key="6">
    <source>
        <dbReference type="ARBA" id="ARBA00022989"/>
    </source>
</evidence>
<evidence type="ECO:0000256" key="3">
    <source>
        <dbReference type="ARBA" id="ARBA00022448"/>
    </source>
</evidence>
<feature type="transmembrane region" description="Helical" evidence="9">
    <location>
        <begin position="7"/>
        <end position="26"/>
    </location>
</feature>
<evidence type="ECO:0000313" key="10">
    <source>
        <dbReference type="EMBL" id="NKZ19315.1"/>
    </source>
</evidence>
<dbReference type="Pfam" id="PF02632">
    <property type="entry name" value="BioY"/>
    <property type="match status" value="1"/>
</dbReference>
<comment type="subcellular location">
    <subcellularLocation>
        <location evidence="1 8">Cell membrane</location>
        <topology evidence="1 8">Multi-pass membrane protein</topology>
    </subcellularLocation>
</comment>
<evidence type="ECO:0000256" key="4">
    <source>
        <dbReference type="ARBA" id="ARBA00022475"/>
    </source>
</evidence>
<dbReference type="AlphaFoldDB" id="A0A7X6MVV5"/>
<keyword evidence="5 9" id="KW-0812">Transmembrane</keyword>
<keyword evidence="3 8" id="KW-0813">Transport</keyword>
<dbReference type="Gene3D" id="1.10.1760.20">
    <property type="match status" value="1"/>
</dbReference>
<keyword evidence="4 8" id="KW-1003">Cell membrane</keyword>
<keyword evidence="11" id="KW-1185">Reference proteome</keyword>